<evidence type="ECO:0000256" key="1">
    <source>
        <dbReference type="SAM" id="MobiDB-lite"/>
    </source>
</evidence>
<reference evidence="2" key="1">
    <citation type="submission" date="2020-06" db="EMBL/GenBank/DDBJ databases">
        <authorList>
            <person name="Li T."/>
            <person name="Hu X."/>
            <person name="Zhang T."/>
            <person name="Song X."/>
            <person name="Zhang H."/>
            <person name="Dai N."/>
            <person name="Sheng W."/>
            <person name="Hou X."/>
            <person name="Wei L."/>
        </authorList>
    </citation>
    <scope>NUCLEOTIDE SEQUENCE</scope>
    <source>
        <strain evidence="2">G02</strain>
        <tissue evidence="2">Leaf</tissue>
    </source>
</reference>
<sequence length="382" mass="43757">MEVELPLTLPWLILEDFNCVKSTKEKKLGVVSSWYELKDFNDCCLSLGLTDAPTTGYFYTLYSNSDSNPVWCKPVCNAVHISTRRGAFPTTLRQKSPSWQSLRVTVRPSHLQRTLDKNLWCISLHSWALRPTPFRWTMTCLNEGQSSLRSMHQSFAKRSHRRRSERLLRQLIHCIIALVPKSEHSPTVADYRLISCCNVIYKVITKIITDRLAPALEHLIDRSQAAFVGRRSITDNIFLAQEMVPQYTRKQISPRCTINVDLRKESTDRLGGNLPSQGRRRSGHPTHPDLEYGPPCRVLLYTHRQHVGQQCLSQRRLSLGLATEEGQFTTPSTACRVILNRLVTEFGSFVAAIQHMEAWTNSKGLETSKAYEYLKPKCTWQP</sequence>
<feature type="region of interest" description="Disordered" evidence="1">
    <location>
        <begin position="267"/>
        <end position="290"/>
    </location>
</feature>
<protein>
    <recommendedName>
        <fullName evidence="3">Reverse transcriptase domain-containing protein</fullName>
    </recommendedName>
</protein>
<reference evidence="2" key="2">
    <citation type="journal article" date="2024" name="Plant">
        <title>Genomic evolution and insights into agronomic trait innovations of Sesamum species.</title>
        <authorList>
            <person name="Miao H."/>
            <person name="Wang L."/>
            <person name="Qu L."/>
            <person name="Liu H."/>
            <person name="Sun Y."/>
            <person name="Le M."/>
            <person name="Wang Q."/>
            <person name="Wei S."/>
            <person name="Zheng Y."/>
            <person name="Lin W."/>
            <person name="Duan Y."/>
            <person name="Cao H."/>
            <person name="Xiong S."/>
            <person name="Wang X."/>
            <person name="Wei L."/>
            <person name="Li C."/>
            <person name="Ma Q."/>
            <person name="Ju M."/>
            <person name="Zhao R."/>
            <person name="Li G."/>
            <person name="Mu C."/>
            <person name="Tian Q."/>
            <person name="Mei H."/>
            <person name="Zhang T."/>
            <person name="Gao T."/>
            <person name="Zhang H."/>
        </authorList>
    </citation>
    <scope>NUCLEOTIDE SEQUENCE</scope>
    <source>
        <strain evidence="2">G02</strain>
    </source>
</reference>
<proteinExistence type="predicted"/>
<name>A0AAW2QH96_SESRA</name>
<dbReference type="EMBL" id="JACGWJ010000015">
    <property type="protein sequence ID" value="KAL0366940.1"/>
    <property type="molecule type" value="Genomic_DNA"/>
</dbReference>
<gene>
    <name evidence="2" type="ORF">Sradi_3584100</name>
</gene>
<evidence type="ECO:0000313" key="2">
    <source>
        <dbReference type="EMBL" id="KAL0366940.1"/>
    </source>
</evidence>
<evidence type="ECO:0008006" key="3">
    <source>
        <dbReference type="Google" id="ProtNLM"/>
    </source>
</evidence>
<dbReference type="InterPro" id="IPR052343">
    <property type="entry name" value="Retrotransposon-Effector_Assoc"/>
</dbReference>
<organism evidence="2">
    <name type="scientific">Sesamum radiatum</name>
    <name type="common">Black benniseed</name>
    <dbReference type="NCBI Taxonomy" id="300843"/>
    <lineage>
        <taxon>Eukaryota</taxon>
        <taxon>Viridiplantae</taxon>
        <taxon>Streptophyta</taxon>
        <taxon>Embryophyta</taxon>
        <taxon>Tracheophyta</taxon>
        <taxon>Spermatophyta</taxon>
        <taxon>Magnoliopsida</taxon>
        <taxon>eudicotyledons</taxon>
        <taxon>Gunneridae</taxon>
        <taxon>Pentapetalae</taxon>
        <taxon>asterids</taxon>
        <taxon>lamiids</taxon>
        <taxon>Lamiales</taxon>
        <taxon>Pedaliaceae</taxon>
        <taxon>Sesamum</taxon>
    </lineage>
</organism>
<accession>A0AAW2QH96</accession>
<dbReference type="PANTHER" id="PTHR46890:SF48">
    <property type="entry name" value="RNA-DIRECTED DNA POLYMERASE"/>
    <property type="match status" value="1"/>
</dbReference>
<dbReference type="PANTHER" id="PTHR46890">
    <property type="entry name" value="NON-LTR RETROLELEMENT REVERSE TRANSCRIPTASE-LIKE PROTEIN-RELATED"/>
    <property type="match status" value="1"/>
</dbReference>
<dbReference type="AlphaFoldDB" id="A0AAW2QH96"/>
<comment type="caution">
    <text evidence="2">The sequence shown here is derived from an EMBL/GenBank/DDBJ whole genome shotgun (WGS) entry which is preliminary data.</text>
</comment>